<dbReference type="PANTHER" id="PTHR42760">
    <property type="entry name" value="SHORT-CHAIN DEHYDROGENASES/REDUCTASES FAMILY MEMBER"/>
    <property type="match status" value="1"/>
</dbReference>
<comment type="similarity">
    <text evidence="1">Belongs to the short-chain dehydrogenases/reductases (SDR) family.</text>
</comment>
<evidence type="ECO:0000256" key="2">
    <source>
        <dbReference type="ARBA" id="ARBA00023002"/>
    </source>
</evidence>
<dbReference type="Gene3D" id="3.40.50.720">
    <property type="entry name" value="NAD(P)-binding Rossmann-like Domain"/>
    <property type="match status" value="2"/>
</dbReference>
<keyword evidence="7" id="KW-1185">Reference proteome</keyword>
<gene>
    <name evidence="6" type="ORF">SCF082_LOCUS28825</name>
</gene>
<dbReference type="SUPFAM" id="SSF52047">
    <property type="entry name" value="RNI-like"/>
    <property type="match status" value="1"/>
</dbReference>
<evidence type="ECO:0000256" key="3">
    <source>
        <dbReference type="SAM" id="MobiDB-lite"/>
    </source>
</evidence>
<reference evidence="6 7" key="1">
    <citation type="submission" date="2024-02" db="EMBL/GenBank/DDBJ databases">
        <authorList>
            <person name="Chen Y."/>
            <person name="Shah S."/>
            <person name="Dougan E. K."/>
            <person name="Thang M."/>
            <person name="Chan C."/>
        </authorList>
    </citation>
    <scope>NUCLEOTIDE SEQUENCE [LARGE SCALE GENOMIC DNA]</scope>
</reference>
<feature type="transmembrane region" description="Helical" evidence="4">
    <location>
        <begin position="530"/>
        <end position="548"/>
    </location>
</feature>
<dbReference type="PRINTS" id="PR00080">
    <property type="entry name" value="SDRFAMILY"/>
</dbReference>
<dbReference type="PRINTS" id="PR00081">
    <property type="entry name" value="GDHRDH"/>
</dbReference>
<keyword evidence="2" id="KW-0560">Oxidoreductase</keyword>
<dbReference type="CDD" id="cd05233">
    <property type="entry name" value="SDR_c"/>
    <property type="match status" value="2"/>
</dbReference>
<dbReference type="PROSITE" id="PS00061">
    <property type="entry name" value="ADH_SHORT"/>
    <property type="match status" value="2"/>
</dbReference>
<feature type="transmembrane region" description="Helical" evidence="4">
    <location>
        <begin position="591"/>
        <end position="612"/>
    </location>
</feature>
<dbReference type="SUPFAM" id="SSF51735">
    <property type="entry name" value="NAD(P)-binding Rossmann-fold domains"/>
    <property type="match status" value="2"/>
</dbReference>
<feature type="transmembrane region" description="Helical" evidence="4">
    <location>
        <begin position="560"/>
        <end position="579"/>
    </location>
</feature>
<dbReference type="InterPro" id="IPR057326">
    <property type="entry name" value="KR_dom"/>
</dbReference>
<comment type="caution">
    <text evidence="6">The sequence shown here is derived from an EMBL/GenBank/DDBJ whole genome shotgun (WGS) entry which is preliminary data.</text>
</comment>
<evidence type="ECO:0000313" key="6">
    <source>
        <dbReference type="EMBL" id="CAK9052752.1"/>
    </source>
</evidence>
<evidence type="ECO:0000259" key="5">
    <source>
        <dbReference type="SMART" id="SM00822"/>
    </source>
</evidence>
<dbReference type="InterPro" id="IPR032675">
    <property type="entry name" value="LRR_dom_sf"/>
</dbReference>
<evidence type="ECO:0000256" key="4">
    <source>
        <dbReference type="SAM" id="Phobius"/>
    </source>
</evidence>
<dbReference type="Gene3D" id="3.80.10.10">
    <property type="entry name" value="Ribonuclease Inhibitor"/>
    <property type="match status" value="1"/>
</dbReference>
<keyword evidence="4" id="KW-1133">Transmembrane helix</keyword>
<dbReference type="InterPro" id="IPR020904">
    <property type="entry name" value="Sc_DH/Rdtase_CS"/>
</dbReference>
<dbReference type="PANTHER" id="PTHR42760:SF37">
    <property type="entry name" value="CLAVALDEHYDE DEHYDROGENASE"/>
    <property type="match status" value="1"/>
</dbReference>
<dbReference type="Pfam" id="PF00106">
    <property type="entry name" value="adh_short"/>
    <property type="match status" value="2"/>
</dbReference>
<feature type="region of interest" description="Disordered" evidence="3">
    <location>
        <begin position="258"/>
        <end position="294"/>
    </location>
</feature>
<proteinExistence type="inferred from homology"/>
<protein>
    <submittedName>
        <fullName evidence="6">Peroxisomal hydratase-dehydrogenase-epimerase (HDE) (Multifunctional beta-oxidation protein) (MFP)</fullName>
    </submittedName>
</protein>
<evidence type="ECO:0000313" key="7">
    <source>
        <dbReference type="Proteomes" id="UP001642464"/>
    </source>
</evidence>
<accession>A0ABP0MMN9</accession>
<feature type="domain" description="Ketoreductase" evidence="5">
    <location>
        <begin position="300"/>
        <end position="491"/>
    </location>
</feature>
<name>A0ABP0MMN9_9DINO</name>
<keyword evidence="4" id="KW-0812">Transmembrane</keyword>
<dbReference type="Proteomes" id="UP001642464">
    <property type="component" value="Unassembled WGS sequence"/>
</dbReference>
<organism evidence="6 7">
    <name type="scientific">Durusdinium trenchii</name>
    <dbReference type="NCBI Taxonomy" id="1381693"/>
    <lineage>
        <taxon>Eukaryota</taxon>
        <taxon>Sar</taxon>
        <taxon>Alveolata</taxon>
        <taxon>Dinophyceae</taxon>
        <taxon>Suessiales</taxon>
        <taxon>Symbiodiniaceae</taxon>
        <taxon>Durusdinium</taxon>
    </lineage>
</organism>
<dbReference type="InterPro" id="IPR036291">
    <property type="entry name" value="NAD(P)-bd_dom_sf"/>
</dbReference>
<feature type="compositionally biased region" description="Low complexity" evidence="3">
    <location>
        <begin position="268"/>
        <end position="291"/>
    </location>
</feature>
<dbReference type="InterPro" id="IPR002347">
    <property type="entry name" value="SDR_fam"/>
</dbReference>
<dbReference type="SMART" id="SM00822">
    <property type="entry name" value="PKS_KR"/>
    <property type="match status" value="1"/>
</dbReference>
<keyword evidence="4" id="KW-0472">Membrane</keyword>
<sequence length="765" mass="82483">MTKREPRLKNQVAIVTGGSAGIGLETCLAFAREGARLVIVARNAERLAETAQQVVAASLPGAPPPLTLQLDVNCEEDMRRMAEETLAAFGQIDILVHAAGILRPPGARLRMVAQMPPAEFNAVVDINLRGTFLANRAVLPAMIRQHAGNIVNLSSLSGRVGIAFDGPYCASKFGVVGLSESLADEVRGHGVRVQALLPGMFTGGVWNQSGLPVPKDLTPCSRVADTIVQLVALPWDVTLGMPVVEPLLASKASAGWRAGGAKRPARNTSASPSTSPASTTSTERSTMSSYSPDETSLDGKVVIITGGTGGIGLATAYAVTAEGGSVVICDVNEERIAECVEAVGQASSPEQVHGLRIDVRSEEDARRMTEETLDRFGRLDALVASAGILRKRGTPPKQLVKVSAEEWDEVIDINLKGIFLTNRAVLPKMISQRSGTVINISSVSGLRGRAHDGPYCASKFGVIGLTQSVADEVRSYGVKVMSVLPDAIDTPIWQQNHPIPPPSESLPPERVADLIVRNDDGEIVIRWGRAIGRLALMITIFVVMGWLVDYFRGQPFRPTRMIVLYGGMVVCLVWLLGATQRQAQGKPKWQFQLRDILVLITVIGVILATGRWERDYALAKQTDRHTLSDEIVELTGARRVKISGNPGSTMIFGIRPTFGDGDLDKLMQLTDRLISLDAPITFLDLSGTQITDQGAAALASLDSLEFCFLDKTQVSDLAVDELQQLQHLKVLSLGNTTVSTERLKQLSIDRPDLDIEPKTYQVKRP</sequence>
<evidence type="ECO:0000256" key="1">
    <source>
        <dbReference type="ARBA" id="ARBA00006484"/>
    </source>
</evidence>
<dbReference type="EMBL" id="CAXAMM010022914">
    <property type="protein sequence ID" value="CAK9052752.1"/>
    <property type="molecule type" value="Genomic_DNA"/>
</dbReference>